<dbReference type="EMBL" id="AZRA01000028">
    <property type="protein sequence ID" value="KDB53172.1"/>
    <property type="molecule type" value="Genomic_DNA"/>
</dbReference>
<evidence type="ECO:0000259" key="7">
    <source>
        <dbReference type="Pfam" id="PF02272"/>
    </source>
</evidence>
<dbReference type="GO" id="GO:0006281">
    <property type="term" value="P:DNA repair"/>
    <property type="evidence" value="ECO:0007669"/>
    <property type="project" value="InterPro"/>
</dbReference>
<evidence type="ECO:0000259" key="8">
    <source>
        <dbReference type="Pfam" id="PF17768"/>
    </source>
</evidence>
<evidence type="ECO:0000259" key="6">
    <source>
        <dbReference type="Pfam" id="PF01368"/>
    </source>
</evidence>
<comment type="similarity">
    <text evidence="1">Belongs to the RecJ family.</text>
</comment>
<evidence type="ECO:0000256" key="2">
    <source>
        <dbReference type="ARBA" id="ARBA00019841"/>
    </source>
</evidence>
<dbReference type="InterPro" id="IPR038763">
    <property type="entry name" value="DHH_sf"/>
</dbReference>
<dbReference type="InterPro" id="IPR041122">
    <property type="entry name" value="RecJ_OB"/>
</dbReference>
<feature type="domain" description="DDH" evidence="6">
    <location>
        <begin position="75"/>
        <end position="242"/>
    </location>
</feature>
<dbReference type="Pfam" id="PF01368">
    <property type="entry name" value="DHH"/>
    <property type="match status" value="1"/>
</dbReference>
<comment type="caution">
    <text evidence="9">The sequence shown here is derived from an EMBL/GenBank/DDBJ whole genome shotgun (WGS) entry which is preliminary data.</text>
</comment>
<dbReference type="eggNOG" id="COG0608">
    <property type="taxonomic scope" value="Bacteria"/>
</dbReference>
<dbReference type="Gene3D" id="3.10.310.30">
    <property type="match status" value="1"/>
</dbReference>
<dbReference type="InterPro" id="IPR051673">
    <property type="entry name" value="SSDNA_exonuclease_RecJ"/>
</dbReference>
<dbReference type="Pfam" id="PF17768">
    <property type="entry name" value="RecJ_OB"/>
    <property type="match status" value="1"/>
</dbReference>
<dbReference type="GO" id="GO:0006310">
    <property type="term" value="P:DNA recombination"/>
    <property type="evidence" value="ECO:0007669"/>
    <property type="project" value="InterPro"/>
</dbReference>
<dbReference type="InterPro" id="IPR004610">
    <property type="entry name" value="RecJ"/>
</dbReference>
<feature type="domain" description="DHHA1" evidence="7">
    <location>
        <begin position="367"/>
        <end position="461"/>
    </location>
</feature>
<organism evidence="9 10">
    <name type="scientific">Sphaerotilus natans subsp. natans DSM 6575</name>
    <dbReference type="NCBI Taxonomy" id="1286631"/>
    <lineage>
        <taxon>Bacteria</taxon>
        <taxon>Pseudomonadati</taxon>
        <taxon>Pseudomonadota</taxon>
        <taxon>Betaproteobacteria</taxon>
        <taxon>Burkholderiales</taxon>
        <taxon>Sphaerotilaceae</taxon>
        <taxon>Sphaerotilus</taxon>
    </lineage>
</organism>
<dbReference type="Gene3D" id="3.90.1640.30">
    <property type="match status" value="1"/>
</dbReference>
<dbReference type="Pfam" id="PF02272">
    <property type="entry name" value="DHHA1"/>
    <property type="match status" value="1"/>
</dbReference>
<dbReference type="SUPFAM" id="SSF64182">
    <property type="entry name" value="DHH phosphoesterases"/>
    <property type="match status" value="1"/>
</dbReference>
<dbReference type="InterPro" id="IPR003156">
    <property type="entry name" value="DHHA1_dom"/>
</dbReference>
<gene>
    <name evidence="9" type="ORF">X805_12080</name>
</gene>
<evidence type="ECO:0000256" key="5">
    <source>
        <dbReference type="ARBA" id="ARBA00022839"/>
    </source>
</evidence>
<keyword evidence="5 9" id="KW-0269">Exonuclease</keyword>
<evidence type="ECO:0000256" key="1">
    <source>
        <dbReference type="ARBA" id="ARBA00005915"/>
    </source>
</evidence>
<protein>
    <recommendedName>
        <fullName evidence="2">Single-stranded-DNA-specific exonuclease RecJ</fullName>
    </recommendedName>
</protein>
<accession>A0A059KNW2</accession>
<proteinExistence type="inferred from homology"/>
<name>A0A059KNW2_9BURK</name>
<dbReference type="STRING" id="34103.SAMN05421778_107170"/>
<keyword evidence="10" id="KW-1185">Reference proteome</keyword>
<dbReference type="PATRIC" id="fig|1286631.3.peg.1195"/>
<evidence type="ECO:0000256" key="4">
    <source>
        <dbReference type="ARBA" id="ARBA00022801"/>
    </source>
</evidence>
<keyword evidence="4" id="KW-0378">Hydrolase</keyword>
<dbReference type="GO" id="GO:0003676">
    <property type="term" value="F:nucleic acid binding"/>
    <property type="evidence" value="ECO:0007669"/>
    <property type="project" value="InterPro"/>
</dbReference>
<sequence>MTPQLELRDVPPRAAWTLEQAGVHPLLARLFAARGIRHADELDDGLTRLLPPDTMKGTREAATLLADTIDAGQPIVVVADYDYDCDGATACAVALRGLAMLGARPGTLHHVVPDRAVHGYGLTPPIVDLARVFDPALLVTVDNGIAGHAGIDHAHTLGMKVLVTDHHLPAVNAEGHVDLPAADVIVDPSQPGCAFESKAIAGVGVMFYVLLALRAELRRRGRFDASSQPRLDALLDLVALGTVADVVKLDANNRRLVSQGLRRIRAGRMQPGVAALFAAAGRDPQRAGSTDFGFALGPRLNAAGRLSDMSIGIACLLCDDPAQAAELARTLDAINRERRDVEAGMREQAALLLESLMPAGTPPPAIVLHDEAFHEGVVGIVAGRLKERLHRPTFVFALGGDGLLKGSGRSIPGFHLRDALDRVSKLHPTLLRRFGGHAMAAGCTIAPEDFDAFARALQDIAGAELDEATLQRRLATDGPLELRWFDAATVSLLEAQVWGQAFDAPVFVDEVEVVKQRLIGGDKHLKLSVRHAGQLRDAVWFHHAEPVPERVRLAYRLALDTWQGQSRVQMMVEAAEPL</sequence>
<dbReference type="NCBIfam" id="TIGR00644">
    <property type="entry name" value="recJ"/>
    <property type="match status" value="1"/>
</dbReference>
<dbReference type="Proteomes" id="UP000026714">
    <property type="component" value="Unassembled WGS sequence"/>
</dbReference>
<dbReference type="RefSeq" id="WP_037479476.1">
    <property type="nucleotide sequence ID" value="NZ_AZRA01000028.1"/>
</dbReference>
<dbReference type="InterPro" id="IPR001667">
    <property type="entry name" value="DDH_dom"/>
</dbReference>
<dbReference type="PANTHER" id="PTHR30255">
    <property type="entry name" value="SINGLE-STRANDED-DNA-SPECIFIC EXONUCLEASE RECJ"/>
    <property type="match status" value="1"/>
</dbReference>
<dbReference type="AlphaFoldDB" id="A0A059KNW2"/>
<keyword evidence="3" id="KW-0540">Nuclease</keyword>
<evidence type="ECO:0000313" key="10">
    <source>
        <dbReference type="Proteomes" id="UP000026714"/>
    </source>
</evidence>
<evidence type="ECO:0000256" key="3">
    <source>
        <dbReference type="ARBA" id="ARBA00022722"/>
    </source>
</evidence>
<dbReference type="PANTHER" id="PTHR30255:SF2">
    <property type="entry name" value="SINGLE-STRANDED-DNA-SPECIFIC EXONUCLEASE RECJ"/>
    <property type="match status" value="1"/>
</dbReference>
<evidence type="ECO:0000313" key="9">
    <source>
        <dbReference type="EMBL" id="KDB53172.1"/>
    </source>
</evidence>
<dbReference type="GO" id="GO:0008409">
    <property type="term" value="F:5'-3' exonuclease activity"/>
    <property type="evidence" value="ECO:0007669"/>
    <property type="project" value="InterPro"/>
</dbReference>
<feature type="domain" description="RecJ OB" evidence="8">
    <location>
        <begin position="476"/>
        <end position="573"/>
    </location>
</feature>
<reference evidence="9 10" key="1">
    <citation type="journal article" date="2014" name="FEMS Microbiol. Ecol.">
        <title>Sphaerotilus natans encrusted with nanoball-shaped Fe(III) oxide minerals formed by nitrate-reducing mixotrophic Fe(II) oxidation.</title>
        <authorList>
            <person name="Park S."/>
            <person name="Kim D.H."/>
            <person name="Lee J.H."/>
            <person name="Hur H.G."/>
        </authorList>
    </citation>
    <scope>NUCLEOTIDE SEQUENCE [LARGE SCALE GENOMIC DNA]</scope>
    <source>
        <strain evidence="9 10">DSM 6575</strain>
    </source>
</reference>